<dbReference type="InterPro" id="IPR001296">
    <property type="entry name" value="Glyco_trans_1"/>
</dbReference>
<evidence type="ECO:0000256" key="2">
    <source>
        <dbReference type="ARBA" id="ARBA00022679"/>
    </source>
</evidence>
<feature type="domain" description="Glycosyl transferase family 1" evidence="3">
    <location>
        <begin position="246"/>
        <end position="410"/>
    </location>
</feature>
<comment type="caution">
    <text evidence="4">The sequence shown here is derived from an EMBL/GenBank/DDBJ whole genome shotgun (WGS) entry which is preliminary data.</text>
</comment>
<protein>
    <submittedName>
        <fullName evidence="4">Glycosyltransferase</fullName>
    </submittedName>
</protein>
<dbReference type="PANTHER" id="PTHR12526:SF510">
    <property type="entry name" value="D-INOSITOL 3-PHOSPHATE GLYCOSYLTRANSFERASE"/>
    <property type="match status" value="1"/>
</dbReference>
<proteinExistence type="predicted"/>
<dbReference type="GO" id="GO:0016757">
    <property type="term" value="F:glycosyltransferase activity"/>
    <property type="evidence" value="ECO:0007669"/>
    <property type="project" value="UniProtKB-KW"/>
</dbReference>
<dbReference type="Proteomes" id="UP000320095">
    <property type="component" value="Unassembled WGS sequence"/>
</dbReference>
<dbReference type="Gene3D" id="3.40.50.2000">
    <property type="entry name" value="Glycogen Phosphorylase B"/>
    <property type="match status" value="2"/>
</dbReference>
<dbReference type="EMBL" id="RCZG01000004">
    <property type="protein sequence ID" value="TPG34259.1"/>
    <property type="molecule type" value="Genomic_DNA"/>
</dbReference>
<organism evidence="4 5">
    <name type="scientific">Mycolicibacterium hodleri</name>
    <dbReference type="NCBI Taxonomy" id="49897"/>
    <lineage>
        <taxon>Bacteria</taxon>
        <taxon>Bacillati</taxon>
        <taxon>Actinomycetota</taxon>
        <taxon>Actinomycetes</taxon>
        <taxon>Mycobacteriales</taxon>
        <taxon>Mycobacteriaceae</taxon>
        <taxon>Mycolicibacterium</taxon>
    </lineage>
</organism>
<dbReference type="Pfam" id="PF00534">
    <property type="entry name" value="Glycos_transf_1"/>
    <property type="match status" value="1"/>
</dbReference>
<keyword evidence="5" id="KW-1185">Reference proteome</keyword>
<dbReference type="AlphaFoldDB" id="A0A502EBA9"/>
<keyword evidence="2 4" id="KW-0808">Transferase</keyword>
<sequence>MLAWCNGRAVRFGPRSYTRGARHLLLTSVDGDGPVRTGEDCCPLNSTAFEDGLSPLEHPKMITVAHLDHTVEPGGAELALARLIEDYPGWVPRVFIPPAVSSGKGAFAGTHAEIVLQVGVRQPAGAVESGLLGQFVLLARACHQAIAVRANRTFRSSQVVHANTSRAAIIGWLACVGSQRRLVVHLRDAIDVSALGRRNAKLLTLIVARADGIIANSEYTLQTAVPHMRTGTPTSVIPSPIGLANQRPIKPLEKEVRVIGMLARITEWKGQELLIRAFADAFCDSPIVLELAGSPAFGQNKHFVYLQGLVRELGIDDQVRFLGQVSDIWPLLDSWDICVHASLHSEPLGQNVLQYLAACRPTVAANAGGPTEWIKHNSTGLLFEPRSQEALRLALSRLVRDGELRLNLSAALARERPVPTDMNVRRMHKDLFESVGARRVRRR</sequence>
<gene>
    <name evidence="4" type="ORF">EAH80_11770</name>
</gene>
<keyword evidence="1" id="KW-0328">Glycosyltransferase</keyword>
<accession>A0A502EBA9</accession>
<evidence type="ECO:0000256" key="1">
    <source>
        <dbReference type="ARBA" id="ARBA00022676"/>
    </source>
</evidence>
<evidence type="ECO:0000313" key="5">
    <source>
        <dbReference type="Proteomes" id="UP000320095"/>
    </source>
</evidence>
<reference evidence="4 5" key="1">
    <citation type="journal article" date="2019" name="Environ. Microbiol.">
        <title>Species interactions and distinct microbial communities in high Arctic permafrost affected cryosols are associated with the CH4 and CO2 gas fluxes.</title>
        <authorList>
            <person name="Altshuler I."/>
            <person name="Hamel J."/>
            <person name="Turney S."/>
            <person name="Magnuson E."/>
            <person name="Levesque R."/>
            <person name="Greer C."/>
            <person name="Whyte L.G."/>
        </authorList>
    </citation>
    <scope>NUCLEOTIDE SEQUENCE [LARGE SCALE GENOMIC DNA]</scope>
    <source>
        <strain evidence="4 5">S5.20</strain>
    </source>
</reference>
<name>A0A502EBA9_9MYCO</name>
<dbReference type="PANTHER" id="PTHR12526">
    <property type="entry name" value="GLYCOSYLTRANSFERASE"/>
    <property type="match status" value="1"/>
</dbReference>
<dbReference type="SUPFAM" id="SSF53756">
    <property type="entry name" value="UDP-Glycosyltransferase/glycogen phosphorylase"/>
    <property type="match status" value="1"/>
</dbReference>
<evidence type="ECO:0000259" key="3">
    <source>
        <dbReference type="Pfam" id="PF00534"/>
    </source>
</evidence>
<evidence type="ECO:0000313" key="4">
    <source>
        <dbReference type="EMBL" id="TPG34259.1"/>
    </source>
</evidence>